<feature type="region of interest" description="Disordered" evidence="1">
    <location>
        <begin position="1"/>
        <end position="122"/>
    </location>
</feature>
<comment type="caution">
    <text evidence="2">The sequence shown here is derived from an EMBL/GenBank/DDBJ whole genome shotgun (WGS) entry which is preliminary data.</text>
</comment>
<name>A0ABQ7EY38_BRACR</name>
<dbReference type="EMBL" id="QGKV02000297">
    <property type="protein sequence ID" value="KAF3608586.1"/>
    <property type="molecule type" value="Genomic_DNA"/>
</dbReference>
<evidence type="ECO:0000256" key="1">
    <source>
        <dbReference type="SAM" id="MobiDB-lite"/>
    </source>
</evidence>
<reference evidence="2 3" key="1">
    <citation type="journal article" date="2020" name="BMC Genomics">
        <title>Intraspecific diversification of the crop wild relative Brassica cretica Lam. using demographic model selection.</title>
        <authorList>
            <person name="Kioukis A."/>
            <person name="Michalopoulou V.A."/>
            <person name="Briers L."/>
            <person name="Pirintsos S."/>
            <person name="Studholme D.J."/>
            <person name="Pavlidis P."/>
            <person name="Sarris P.F."/>
        </authorList>
    </citation>
    <scope>NUCLEOTIDE SEQUENCE [LARGE SCALE GENOMIC DNA]</scope>
    <source>
        <strain evidence="3">cv. PFS-1207/04</strain>
    </source>
</reference>
<organism evidence="2 3">
    <name type="scientific">Brassica cretica</name>
    <name type="common">Mustard</name>
    <dbReference type="NCBI Taxonomy" id="69181"/>
    <lineage>
        <taxon>Eukaryota</taxon>
        <taxon>Viridiplantae</taxon>
        <taxon>Streptophyta</taxon>
        <taxon>Embryophyta</taxon>
        <taxon>Tracheophyta</taxon>
        <taxon>Spermatophyta</taxon>
        <taxon>Magnoliopsida</taxon>
        <taxon>eudicotyledons</taxon>
        <taxon>Gunneridae</taxon>
        <taxon>Pentapetalae</taxon>
        <taxon>rosids</taxon>
        <taxon>malvids</taxon>
        <taxon>Brassicales</taxon>
        <taxon>Brassicaceae</taxon>
        <taxon>Brassiceae</taxon>
        <taxon>Brassica</taxon>
    </lineage>
</organism>
<keyword evidence="3" id="KW-1185">Reference proteome</keyword>
<proteinExistence type="predicted"/>
<dbReference type="Proteomes" id="UP000266723">
    <property type="component" value="Unassembled WGS sequence"/>
</dbReference>
<protein>
    <submittedName>
        <fullName evidence="2">Uncharacterized protein</fullName>
    </submittedName>
</protein>
<gene>
    <name evidence="2" type="ORF">DY000_02048862</name>
</gene>
<feature type="compositionally biased region" description="Basic and acidic residues" evidence="1">
    <location>
        <begin position="1"/>
        <end position="12"/>
    </location>
</feature>
<feature type="compositionally biased region" description="Basic residues" evidence="1">
    <location>
        <begin position="54"/>
        <end position="67"/>
    </location>
</feature>
<evidence type="ECO:0000313" key="3">
    <source>
        <dbReference type="Proteomes" id="UP000266723"/>
    </source>
</evidence>
<sequence>MTIDTDKAKQTHDGTSVDANTDRNSPSRRITDRREPSTSHREQRRWRFRADRSVHKRPVRSIRRRCRHPSEKNAKPVRSAGRVVRKAQDRGRRKPLLGRAGRTGRESGSDPPQPTPTGSQSC</sequence>
<feature type="compositionally biased region" description="Basic and acidic residues" evidence="1">
    <location>
        <begin position="29"/>
        <end position="41"/>
    </location>
</feature>
<evidence type="ECO:0000313" key="2">
    <source>
        <dbReference type="EMBL" id="KAF3608586.1"/>
    </source>
</evidence>
<accession>A0ABQ7EY38</accession>
<feature type="compositionally biased region" description="Polar residues" evidence="1">
    <location>
        <begin position="13"/>
        <end position="28"/>
    </location>
</feature>